<sequence>MQIARQWTRFDHHVLEGLLGLGVLLAGVFGALVPLLGVTGPLPAADTRMVDIDGRAQVPGSPASGGMVLRGTHHAELALSDPDFGERLLLAGPGIVRSLLIAWVLYTLMRMAQTLRQGDVFVPANTRRLGRVAAGVLLVGTAVPLLDTLTTDGLVGGTPLDPAVRDVYAPSLGAVLLALLVFAAAGAFGHGTRLRADTEGLV</sequence>
<gene>
    <name evidence="2" type="ORF">ACFQZM_11935</name>
</gene>
<keyword evidence="1" id="KW-0812">Transmembrane</keyword>
<evidence type="ECO:0000313" key="2">
    <source>
        <dbReference type="EMBL" id="MFD0685210.1"/>
    </source>
</evidence>
<evidence type="ECO:0000256" key="1">
    <source>
        <dbReference type="SAM" id="Phobius"/>
    </source>
</evidence>
<keyword evidence="1" id="KW-1133">Transmembrane helix</keyword>
<organism evidence="2 3">
    <name type="scientific">Actinomadura fibrosa</name>
    <dbReference type="NCBI Taxonomy" id="111802"/>
    <lineage>
        <taxon>Bacteria</taxon>
        <taxon>Bacillati</taxon>
        <taxon>Actinomycetota</taxon>
        <taxon>Actinomycetes</taxon>
        <taxon>Streptosporangiales</taxon>
        <taxon>Thermomonosporaceae</taxon>
        <taxon>Actinomadura</taxon>
    </lineage>
</organism>
<feature type="transmembrane region" description="Helical" evidence="1">
    <location>
        <begin position="12"/>
        <end position="33"/>
    </location>
</feature>
<feature type="transmembrane region" description="Helical" evidence="1">
    <location>
        <begin position="167"/>
        <end position="188"/>
    </location>
</feature>
<dbReference type="RefSeq" id="WP_131761808.1">
    <property type="nucleotide sequence ID" value="NZ_CAACUY010000189.1"/>
</dbReference>
<dbReference type="Proteomes" id="UP001597063">
    <property type="component" value="Unassembled WGS sequence"/>
</dbReference>
<reference evidence="3" key="1">
    <citation type="journal article" date="2019" name="Int. J. Syst. Evol. Microbiol.">
        <title>The Global Catalogue of Microorganisms (GCM) 10K type strain sequencing project: providing services to taxonomists for standard genome sequencing and annotation.</title>
        <authorList>
            <consortium name="The Broad Institute Genomics Platform"/>
            <consortium name="The Broad Institute Genome Sequencing Center for Infectious Disease"/>
            <person name="Wu L."/>
            <person name="Ma J."/>
        </authorList>
    </citation>
    <scope>NUCLEOTIDE SEQUENCE [LARGE SCALE GENOMIC DNA]</scope>
    <source>
        <strain evidence="3">JCM 9371</strain>
    </source>
</reference>
<proteinExistence type="predicted"/>
<feature type="transmembrane region" description="Helical" evidence="1">
    <location>
        <begin position="88"/>
        <end position="108"/>
    </location>
</feature>
<evidence type="ECO:0000313" key="3">
    <source>
        <dbReference type="Proteomes" id="UP001597063"/>
    </source>
</evidence>
<protein>
    <submittedName>
        <fullName evidence="2">DUF2975 domain-containing protein</fullName>
    </submittedName>
</protein>
<dbReference type="EMBL" id="JBHTGP010000006">
    <property type="protein sequence ID" value="MFD0685210.1"/>
    <property type="molecule type" value="Genomic_DNA"/>
</dbReference>
<keyword evidence="1" id="KW-0472">Membrane</keyword>
<name>A0ABW2XH71_9ACTN</name>
<accession>A0ABW2XH71</accession>
<feature type="transmembrane region" description="Helical" evidence="1">
    <location>
        <begin position="129"/>
        <end position="147"/>
    </location>
</feature>
<comment type="caution">
    <text evidence="2">The sequence shown here is derived from an EMBL/GenBank/DDBJ whole genome shotgun (WGS) entry which is preliminary data.</text>
</comment>
<keyword evidence="3" id="KW-1185">Reference proteome</keyword>